<dbReference type="CDD" id="cd00075">
    <property type="entry name" value="HATPase"/>
    <property type="match status" value="1"/>
</dbReference>
<dbReference type="EC" id="2.7.13.3" evidence="2"/>
<dbReference type="InterPro" id="IPR004358">
    <property type="entry name" value="Sig_transdc_His_kin-like_C"/>
</dbReference>
<evidence type="ECO:0000256" key="6">
    <source>
        <dbReference type="ARBA" id="ARBA00023012"/>
    </source>
</evidence>
<evidence type="ECO:0000313" key="9">
    <source>
        <dbReference type="Proteomes" id="UP000321857"/>
    </source>
</evidence>
<dbReference type="Pfam" id="PF02518">
    <property type="entry name" value="HATPase_c"/>
    <property type="match status" value="1"/>
</dbReference>
<dbReference type="InterPro" id="IPR036097">
    <property type="entry name" value="HisK_dim/P_sf"/>
</dbReference>
<evidence type="ECO:0000256" key="4">
    <source>
        <dbReference type="ARBA" id="ARBA00022679"/>
    </source>
</evidence>
<dbReference type="PRINTS" id="PR00344">
    <property type="entry name" value="BCTRLSENSOR"/>
</dbReference>
<dbReference type="PROSITE" id="PS50109">
    <property type="entry name" value="HIS_KIN"/>
    <property type="match status" value="1"/>
</dbReference>
<dbReference type="SUPFAM" id="SSF55785">
    <property type="entry name" value="PYP-like sensor domain (PAS domain)"/>
    <property type="match status" value="1"/>
</dbReference>
<dbReference type="PANTHER" id="PTHR43711:SF1">
    <property type="entry name" value="HISTIDINE KINASE 1"/>
    <property type="match status" value="1"/>
</dbReference>
<dbReference type="InterPro" id="IPR050736">
    <property type="entry name" value="Sensor_HK_Regulatory"/>
</dbReference>
<feature type="domain" description="Histidine kinase" evidence="7">
    <location>
        <begin position="134"/>
        <end position="347"/>
    </location>
</feature>
<comment type="catalytic activity">
    <reaction evidence="1">
        <text>ATP + protein L-histidine = ADP + protein N-phospho-L-histidine.</text>
        <dbReference type="EC" id="2.7.13.3"/>
    </reaction>
</comment>
<dbReference type="GO" id="GO:0000155">
    <property type="term" value="F:phosphorelay sensor kinase activity"/>
    <property type="evidence" value="ECO:0007669"/>
    <property type="project" value="InterPro"/>
</dbReference>
<dbReference type="Pfam" id="PF00512">
    <property type="entry name" value="HisKA"/>
    <property type="match status" value="1"/>
</dbReference>
<keyword evidence="3" id="KW-0597">Phosphoprotein</keyword>
<keyword evidence="6" id="KW-0902">Two-component regulatory system</keyword>
<dbReference type="InterPro" id="IPR003594">
    <property type="entry name" value="HATPase_dom"/>
</dbReference>
<keyword evidence="5 8" id="KW-0418">Kinase</keyword>
<evidence type="ECO:0000313" key="8">
    <source>
        <dbReference type="EMBL" id="QDP20465.1"/>
    </source>
</evidence>
<evidence type="ECO:0000256" key="3">
    <source>
        <dbReference type="ARBA" id="ARBA00022553"/>
    </source>
</evidence>
<reference evidence="8 9" key="1">
    <citation type="submission" date="2019-07" db="EMBL/GenBank/DDBJ databases">
        <title>Sphingomonas AE3 Genome sequencing and assembly.</title>
        <authorList>
            <person name="Kim H."/>
        </authorList>
    </citation>
    <scope>NUCLEOTIDE SEQUENCE [LARGE SCALE GENOMIC DNA]</scope>
    <source>
        <strain evidence="8 9">AE3</strain>
    </source>
</reference>
<dbReference type="InterPro" id="IPR035965">
    <property type="entry name" value="PAS-like_dom_sf"/>
</dbReference>
<name>A0A516IUA3_9SPHN</name>
<dbReference type="SUPFAM" id="SSF55874">
    <property type="entry name" value="ATPase domain of HSP90 chaperone/DNA topoisomerase II/histidine kinase"/>
    <property type="match status" value="1"/>
</dbReference>
<evidence type="ECO:0000259" key="7">
    <source>
        <dbReference type="PROSITE" id="PS50109"/>
    </source>
</evidence>
<keyword evidence="9" id="KW-1185">Reference proteome</keyword>
<gene>
    <name evidence="8" type="ORF">FMM02_00900</name>
</gene>
<dbReference type="InterPro" id="IPR036890">
    <property type="entry name" value="HATPase_C_sf"/>
</dbReference>
<dbReference type="EMBL" id="CP041659">
    <property type="protein sequence ID" value="QDP20465.1"/>
    <property type="molecule type" value="Genomic_DNA"/>
</dbReference>
<dbReference type="SUPFAM" id="SSF47384">
    <property type="entry name" value="Homodimeric domain of signal transducing histidine kinase"/>
    <property type="match status" value="1"/>
</dbReference>
<dbReference type="CDD" id="cd00082">
    <property type="entry name" value="HisKA"/>
    <property type="match status" value="1"/>
</dbReference>
<keyword evidence="4" id="KW-0808">Transferase</keyword>
<dbReference type="AlphaFoldDB" id="A0A516IUA3"/>
<dbReference type="PANTHER" id="PTHR43711">
    <property type="entry name" value="TWO-COMPONENT HISTIDINE KINASE"/>
    <property type="match status" value="1"/>
</dbReference>
<evidence type="ECO:0000256" key="5">
    <source>
        <dbReference type="ARBA" id="ARBA00022777"/>
    </source>
</evidence>
<proteinExistence type="predicted"/>
<dbReference type="InterPro" id="IPR005467">
    <property type="entry name" value="His_kinase_dom"/>
</dbReference>
<dbReference type="SMART" id="SM00388">
    <property type="entry name" value="HisKA"/>
    <property type="match status" value="1"/>
</dbReference>
<dbReference type="Gene3D" id="3.30.565.10">
    <property type="entry name" value="Histidine kinase-like ATPase, C-terminal domain"/>
    <property type="match status" value="1"/>
</dbReference>
<dbReference type="Gene3D" id="1.10.287.130">
    <property type="match status" value="1"/>
</dbReference>
<dbReference type="Proteomes" id="UP000321857">
    <property type="component" value="Chromosome"/>
</dbReference>
<sequence>MTADARIAKVNRTLTDWLQCSHQELVGKSIHEILSFGGKIAFETHLAPMLRLQGEAQEIAFDLQLGDGEKLPVFGNAKEKRGPSGEHLFTRLTLFKAIERRTFERSLIEAKVRAEERFNLEHGQLELRDQFIAVLGHDLRNPLAAILAGTQMLERQAVLDERGAMIVREMRASLSRANALIDDVLDFAMGRLGKGIQLDYSAEGKLAEVLSQVVHEIKAIAPDVELVFNCGDLGSVQCDPARIGQLTSNLLSNAVKYGDRSQPIVLEAAIDGELFHLSVANSGDPIPEPALAKLFQPFERGRVSDREKGLGLGLFIAHEIAVAHGGEVTVSSTIAETRFTLSMPRKHRNAASGGERA</sequence>
<dbReference type="OrthoDB" id="9795133at2"/>
<accession>A0A516IUA3</accession>
<protein>
    <recommendedName>
        <fullName evidence="2">histidine kinase</fullName>
        <ecNumber evidence="2">2.7.13.3</ecNumber>
    </recommendedName>
</protein>
<dbReference type="SMART" id="SM00387">
    <property type="entry name" value="HATPase_c"/>
    <property type="match status" value="1"/>
</dbReference>
<evidence type="ECO:0000256" key="2">
    <source>
        <dbReference type="ARBA" id="ARBA00012438"/>
    </source>
</evidence>
<dbReference type="KEGG" id="sxa:FMM02_00900"/>
<evidence type="ECO:0000256" key="1">
    <source>
        <dbReference type="ARBA" id="ARBA00000085"/>
    </source>
</evidence>
<organism evidence="8 9">
    <name type="scientific">Sphingomonas xanthus</name>
    <dbReference type="NCBI Taxonomy" id="2594473"/>
    <lineage>
        <taxon>Bacteria</taxon>
        <taxon>Pseudomonadati</taxon>
        <taxon>Pseudomonadota</taxon>
        <taxon>Alphaproteobacteria</taxon>
        <taxon>Sphingomonadales</taxon>
        <taxon>Sphingomonadaceae</taxon>
        <taxon>Sphingomonas</taxon>
    </lineage>
</organism>
<dbReference type="InterPro" id="IPR003661">
    <property type="entry name" value="HisK_dim/P_dom"/>
</dbReference>